<dbReference type="InterPro" id="IPR023385">
    <property type="entry name" value="YopX-like_C"/>
</dbReference>
<protein>
    <recommendedName>
        <fullName evidence="1">YopX protein domain-containing protein</fullName>
    </recommendedName>
</protein>
<name>A0A842AFJ1_9LIST</name>
<sequence>MNQKLKLRGKSTETGEWVYGDLIQFPDTPASFIIKQKDGPSSFTYAQLVINNMVSVYPETVGQFTTLPDQNGKKIWDGDIVRIDNLAVFNLTSNYNDTPARGSCISEVKIIEGHTYVWLTPIIDGKKIRYGARLLLKGLPKYISRNVATGSVEVIGNIHDNPELLEEGAEE</sequence>
<evidence type="ECO:0000313" key="3">
    <source>
        <dbReference type="Proteomes" id="UP000574104"/>
    </source>
</evidence>
<gene>
    <name evidence="2" type="ORF">HB904_03985</name>
</gene>
<dbReference type="NCBIfam" id="TIGR01671">
    <property type="entry name" value="phage_TIGR01671"/>
    <property type="match status" value="1"/>
</dbReference>
<proteinExistence type="predicted"/>
<dbReference type="SUPFAM" id="SSF159006">
    <property type="entry name" value="YopX-like"/>
    <property type="match status" value="1"/>
</dbReference>
<dbReference type="Pfam" id="PF09643">
    <property type="entry name" value="YopX"/>
    <property type="match status" value="1"/>
</dbReference>
<feature type="domain" description="YopX protein" evidence="1">
    <location>
        <begin position="7"/>
        <end position="166"/>
    </location>
</feature>
<evidence type="ECO:0000313" key="2">
    <source>
        <dbReference type="EMBL" id="MBC1615332.1"/>
    </source>
</evidence>
<reference evidence="2 3" key="1">
    <citation type="submission" date="2020-03" db="EMBL/GenBank/DDBJ databases">
        <title>Soil Listeria distribution.</title>
        <authorList>
            <person name="Liao J."/>
            <person name="Wiedmann M."/>
        </authorList>
    </citation>
    <scope>NUCLEOTIDE SEQUENCE [LARGE SCALE GENOMIC DNA]</scope>
    <source>
        <strain evidence="2 3">FSL L7-1299</strain>
    </source>
</reference>
<evidence type="ECO:0000259" key="1">
    <source>
        <dbReference type="Pfam" id="PF09643"/>
    </source>
</evidence>
<accession>A0A842AFJ1</accession>
<dbReference type="Proteomes" id="UP000574104">
    <property type="component" value="Unassembled WGS sequence"/>
</dbReference>
<dbReference type="Gene3D" id="2.30.30.290">
    <property type="entry name" value="YopX-like domains"/>
    <property type="match status" value="1"/>
</dbReference>
<dbReference type="RefSeq" id="WP_185434227.1">
    <property type="nucleotide sequence ID" value="NZ_JAARSH010000002.1"/>
</dbReference>
<dbReference type="InterPro" id="IPR019096">
    <property type="entry name" value="YopX_protein"/>
</dbReference>
<dbReference type="InterPro" id="IPR010024">
    <property type="entry name" value="CHP16711"/>
</dbReference>
<dbReference type="AlphaFoldDB" id="A0A842AFJ1"/>
<dbReference type="EMBL" id="JAARSH010000002">
    <property type="protein sequence ID" value="MBC1615332.1"/>
    <property type="molecule type" value="Genomic_DNA"/>
</dbReference>
<comment type="caution">
    <text evidence="2">The sequence shown here is derived from an EMBL/GenBank/DDBJ whole genome shotgun (WGS) entry which is preliminary data.</text>
</comment>
<organism evidence="2 3">
    <name type="scientific">Listeria booriae</name>
    <dbReference type="NCBI Taxonomy" id="1552123"/>
    <lineage>
        <taxon>Bacteria</taxon>
        <taxon>Bacillati</taxon>
        <taxon>Bacillota</taxon>
        <taxon>Bacilli</taxon>
        <taxon>Bacillales</taxon>
        <taxon>Listeriaceae</taxon>
        <taxon>Listeria</taxon>
    </lineage>
</organism>